<reference evidence="3 4" key="1">
    <citation type="submission" date="2023-11" db="EMBL/GenBank/DDBJ databases">
        <title>Arctic aerobic anoxygenic photoheterotroph Sediminicoccus rosea KRV36 adapts its photosynthesis to long days of polar summer.</title>
        <authorList>
            <person name="Tomasch J."/>
            <person name="Kopejtka K."/>
            <person name="Bily T."/>
            <person name="Gardiner A.T."/>
            <person name="Gardian Z."/>
            <person name="Shivaramu S."/>
            <person name="Koblizek M."/>
            <person name="Engelhardt F."/>
            <person name="Kaftan D."/>
        </authorList>
    </citation>
    <scope>NUCLEOTIDE SEQUENCE [LARGE SCALE GENOMIC DNA]</scope>
    <source>
        <strain evidence="3 4">R-30</strain>
    </source>
</reference>
<dbReference type="InterPro" id="IPR045079">
    <property type="entry name" value="Oxoprolinase-like"/>
</dbReference>
<evidence type="ECO:0000313" key="3">
    <source>
        <dbReference type="EMBL" id="WPB83791.1"/>
    </source>
</evidence>
<feature type="region of interest" description="Disordered" evidence="1">
    <location>
        <begin position="617"/>
        <end position="651"/>
    </location>
</feature>
<evidence type="ECO:0000313" key="4">
    <source>
        <dbReference type="Proteomes" id="UP001305521"/>
    </source>
</evidence>
<accession>A0ABZ0PDX8</accession>
<name>A0ABZ0PDX8_9PROT</name>
<dbReference type="EMBL" id="CP137852">
    <property type="protein sequence ID" value="WPB83791.1"/>
    <property type="molecule type" value="Genomic_DNA"/>
</dbReference>
<feature type="compositionally biased region" description="Basic and acidic residues" evidence="1">
    <location>
        <begin position="633"/>
        <end position="644"/>
    </location>
</feature>
<gene>
    <name evidence="3" type="ORF">R9Z33_16955</name>
</gene>
<dbReference type="PANTHER" id="PTHR11365:SF23">
    <property type="entry name" value="HYPOTHETICAL 5-OXOPROLINASE (EUROFUNG)-RELATED"/>
    <property type="match status" value="1"/>
</dbReference>
<proteinExistence type="predicted"/>
<dbReference type="Proteomes" id="UP001305521">
    <property type="component" value="Chromosome"/>
</dbReference>
<evidence type="ECO:0000259" key="2">
    <source>
        <dbReference type="Pfam" id="PF02538"/>
    </source>
</evidence>
<dbReference type="InterPro" id="IPR003692">
    <property type="entry name" value="Hydantoinase_B"/>
</dbReference>
<protein>
    <submittedName>
        <fullName evidence="3">Hydantoinase B/oxoprolinase family protein</fullName>
    </submittedName>
</protein>
<organism evidence="3 4">
    <name type="scientific">Sediminicoccus rosea</name>
    <dbReference type="NCBI Taxonomy" id="1225128"/>
    <lineage>
        <taxon>Bacteria</taxon>
        <taxon>Pseudomonadati</taxon>
        <taxon>Pseudomonadota</taxon>
        <taxon>Alphaproteobacteria</taxon>
        <taxon>Acetobacterales</taxon>
        <taxon>Roseomonadaceae</taxon>
        <taxon>Sediminicoccus</taxon>
    </lineage>
</organism>
<feature type="domain" description="Hydantoinase B/oxoprolinase" evidence="2">
    <location>
        <begin position="108"/>
        <end position="633"/>
    </location>
</feature>
<dbReference type="PANTHER" id="PTHR11365">
    <property type="entry name" value="5-OXOPROLINASE RELATED"/>
    <property type="match status" value="1"/>
</dbReference>
<dbReference type="Pfam" id="PF02538">
    <property type="entry name" value="Hydantoinase_B"/>
    <property type="match status" value="1"/>
</dbReference>
<dbReference type="RefSeq" id="WP_318647748.1">
    <property type="nucleotide sequence ID" value="NZ_CP137852.1"/>
</dbReference>
<keyword evidence="4" id="KW-1185">Reference proteome</keyword>
<sequence>MARARMSGLPPGAKGLISRTGWLGAHSPPPAWVAPWAKAGPARRVGASRATRRVMGCINGLHVISLVLLERSSTQCKQGFPGACTTRRVMTVPPYETARSPRPMTPPDPVTLAILKGRLEQIADEMDATLYRSAFNPIIAEARDACHGIYHPTNGDTLVQGTQGLPIFVGAMSFAVRAVIDKVAREGGLDAGDTFLFNDPYAGGTHLNDFRLVRPVFHEGQLFCWLASVGHWLDIGGNVPGNFNARATESHQEGVRIPPVKLIRAGRLDQDILDILAANSRVPQSNWGDLNGQLNALDLGQRRLDSLLGEYGAAVLEGAWSALLDRAEALMRAEIKALPDGSYAFEDFLDNDGISDVALRIALDMTVEGDALHLDFSRSSDACAGPLNIARATAIACCYVALKHAFPEVPANAGVLRGVRFTLPGSSLLSAEAPRPVGGYTETILRVIGVVFGALAQADPSRATAAPFGTINALSMAGTRGNGSRFVLFSFFGGGLGGNPEGDGLTHANNPISTATMPPAEILEAAHPVMFTQWALRPDSAGAGRHRGGLGAIYEIETLASGTTEVFLLGERGRFAPFGVEGGGPAALNRFSWTEDGTTWHTPPLASKIVGVTLPSGGRVRLETPGGGGWGDPSERDPEARAQDLRQGYVA</sequence>
<evidence type="ECO:0000256" key="1">
    <source>
        <dbReference type="SAM" id="MobiDB-lite"/>
    </source>
</evidence>